<feature type="domain" description="VWA7 Ig-like" evidence="2">
    <location>
        <begin position="82"/>
        <end position="164"/>
    </location>
</feature>
<proteinExistence type="predicted"/>
<dbReference type="VEuPathDB" id="VectorBase:GBRI015488"/>
<keyword evidence="4" id="KW-1185">Reference proteome</keyword>
<evidence type="ECO:0000313" key="3">
    <source>
        <dbReference type="EnsemblMetazoa" id="GBRI015488-PA"/>
    </source>
</evidence>
<reference evidence="4" key="1">
    <citation type="submission" date="2014-03" db="EMBL/GenBank/DDBJ databases">
        <authorList>
            <person name="Aksoy S."/>
            <person name="Warren W."/>
            <person name="Wilson R.K."/>
        </authorList>
    </citation>
    <scope>NUCLEOTIDE SEQUENCE [LARGE SCALE GENOMIC DNA]</scope>
    <source>
        <strain evidence="4">IAEA</strain>
    </source>
</reference>
<dbReference type="Pfam" id="PF23619">
    <property type="entry name" value="Ig_VWA7"/>
    <property type="match status" value="1"/>
</dbReference>
<dbReference type="InterPro" id="IPR057615">
    <property type="entry name" value="Ig_VWA7"/>
</dbReference>
<dbReference type="AlphaFoldDB" id="A0A1A9WDC3"/>
<name>A0A1A9WDC3_9MUSC</name>
<evidence type="ECO:0000313" key="4">
    <source>
        <dbReference type="Proteomes" id="UP000091820"/>
    </source>
</evidence>
<accession>A0A1A9WDC3</accession>
<dbReference type="Proteomes" id="UP000091820">
    <property type="component" value="Unassembled WGS sequence"/>
</dbReference>
<keyword evidence="1" id="KW-0472">Membrane</keyword>
<keyword evidence="1" id="KW-1133">Transmembrane helix</keyword>
<evidence type="ECO:0000256" key="1">
    <source>
        <dbReference type="SAM" id="Phobius"/>
    </source>
</evidence>
<keyword evidence="1" id="KW-0812">Transmembrane</keyword>
<dbReference type="EnsemblMetazoa" id="GBRI015488-RA">
    <property type="protein sequence ID" value="GBRI015488-PA"/>
    <property type="gene ID" value="GBRI015488"/>
</dbReference>
<evidence type="ECO:0000259" key="2">
    <source>
        <dbReference type="Pfam" id="PF23619"/>
    </source>
</evidence>
<sequence length="334" mass="37709">MPSKHVRNGRLQTINSLTNNQNAFKFLENSEYNPKSEVESFSTKEIQQSRKIFDNSSFLEEQRSIFQRFSTKIVMGLNSTILISPGELSHLYFEITNTALEDLQYHIQVVDEKRFLIKLAPQSLYIASEQTARVALTVSAPANTEFGTTDHITFSAHTSGTSTSLSVLLRVVDHLKVQDTEPPMISWTFGSRCDIKVDDLHACSEHFWNLDITVQDKHTGILRFVSIPSENLFYTNSYIVGARDPIKATYISTCCSPTVQLIAYDVIGNQQAYHVNVEESFFLNETLIAAITLGGILAILLIVLLIAAVVWCCRRRKGTLDLPSYRTRSTRNME</sequence>
<feature type="transmembrane region" description="Helical" evidence="1">
    <location>
        <begin position="287"/>
        <end position="313"/>
    </location>
</feature>
<organism evidence="3 4">
    <name type="scientific">Glossina brevipalpis</name>
    <dbReference type="NCBI Taxonomy" id="37001"/>
    <lineage>
        <taxon>Eukaryota</taxon>
        <taxon>Metazoa</taxon>
        <taxon>Ecdysozoa</taxon>
        <taxon>Arthropoda</taxon>
        <taxon>Hexapoda</taxon>
        <taxon>Insecta</taxon>
        <taxon>Pterygota</taxon>
        <taxon>Neoptera</taxon>
        <taxon>Endopterygota</taxon>
        <taxon>Diptera</taxon>
        <taxon>Brachycera</taxon>
        <taxon>Muscomorpha</taxon>
        <taxon>Hippoboscoidea</taxon>
        <taxon>Glossinidae</taxon>
        <taxon>Glossina</taxon>
    </lineage>
</organism>
<reference evidence="3" key="2">
    <citation type="submission" date="2020-05" db="UniProtKB">
        <authorList>
            <consortium name="EnsemblMetazoa"/>
        </authorList>
    </citation>
    <scope>IDENTIFICATION</scope>
    <source>
        <strain evidence="3">IAEA</strain>
    </source>
</reference>
<protein>
    <recommendedName>
        <fullName evidence="2">VWA7 Ig-like domain-containing protein</fullName>
    </recommendedName>
</protein>